<accession>A0AAU9CVZ0</accession>
<gene>
    <name evidence="1" type="ORF">FUAX_45340</name>
</gene>
<dbReference type="AlphaFoldDB" id="A0AAU9CVZ0"/>
<keyword evidence="1" id="KW-0614">Plasmid</keyword>
<keyword evidence="2" id="KW-1185">Reference proteome</keyword>
<organism evidence="1 2">
    <name type="scientific">Fulvitalea axinellae</name>
    <dbReference type="NCBI Taxonomy" id="1182444"/>
    <lineage>
        <taxon>Bacteria</taxon>
        <taxon>Pseudomonadati</taxon>
        <taxon>Bacteroidota</taxon>
        <taxon>Cytophagia</taxon>
        <taxon>Cytophagales</taxon>
        <taxon>Persicobacteraceae</taxon>
        <taxon>Fulvitalea</taxon>
    </lineage>
</organism>
<evidence type="ECO:0000313" key="1">
    <source>
        <dbReference type="EMBL" id="BDD12102.1"/>
    </source>
</evidence>
<dbReference type="EMBL" id="AP025317">
    <property type="protein sequence ID" value="BDD12102.1"/>
    <property type="molecule type" value="Genomic_DNA"/>
</dbReference>
<dbReference type="RefSeq" id="WP_338395462.1">
    <property type="nucleotide sequence ID" value="NZ_AP025317.1"/>
</dbReference>
<evidence type="ECO:0008006" key="3">
    <source>
        <dbReference type="Google" id="ProtNLM"/>
    </source>
</evidence>
<evidence type="ECO:0000313" key="2">
    <source>
        <dbReference type="Proteomes" id="UP001348817"/>
    </source>
</evidence>
<geneLocation type="plasmid" evidence="1 2">
    <name>pFA3</name>
</geneLocation>
<name>A0AAU9CVZ0_9BACT</name>
<dbReference type="KEGG" id="fax:FUAX_45340"/>
<dbReference type="Proteomes" id="UP001348817">
    <property type="component" value="Plasmid pFA3"/>
</dbReference>
<protein>
    <recommendedName>
        <fullName evidence="3">Lipocalin-like domain-containing protein</fullName>
    </recommendedName>
</protein>
<proteinExistence type="predicted"/>
<sequence length="131" mass="15200">MRQLRILPLVLLMAGLFSFSGKKDLKRRLVGKWTMVKVYDGDNDVTEKHNPKNNRWIKFNRNGSFESGGDPHGYNDGEWEFDSKKKVLFLDSNTKDDDSEWKVSFEGNKMIMRGIGTPRQEGFKLISKKVE</sequence>
<reference evidence="1 2" key="1">
    <citation type="submission" date="2021-12" db="EMBL/GenBank/DDBJ databases">
        <title>Genome sequencing of bacteria with rrn-lacking chromosome and rrn-plasmid.</title>
        <authorList>
            <person name="Anda M."/>
            <person name="Iwasaki W."/>
        </authorList>
    </citation>
    <scope>NUCLEOTIDE SEQUENCE [LARGE SCALE GENOMIC DNA]</scope>
    <source>
        <strain evidence="1 2">DSM 100852</strain>
        <plasmid evidence="1 2">pFA3</plasmid>
    </source>
</reference>